<name>A0AA46TR71_9GAMM</name>
<dbReference type="KEGG" id="hqn:M0220_02480"/>
<dbReference type="InterPro" id="IPR008554">
    <property type="entry name" value="Glutaredoxin-like"/>
</dbReference>
<organism evidence="2 3">
    <name type="scientific">Halomonas qinghailakensis</name>
    <dbReference type="NCBI Taxonomy" id="2937790"/>
    <lineage>
        <taxon>Bacteria</taxon>
        <taxon>Pseudomonadati</taxon>
        <taxon>Pseudomonadota</taxon>
        <taxon>Gammaproteobacteria</taxon>
        <taxon>Oceanospirillales</taxon>
        <taxon>Halomonadaceae</taxon>
        <taxon>Halomonas</taxon>
    </lineage>
</organism>
<dbReference type="AlphaFoldDB" id="A0AA46TR71"/>
<feature type="region of interest" description="Disordered" evidence="1">
    <location>
        <begin position="90"/>
        <end position="111"/>
    </location>
</feature>
<keyword evidence="3" id="KW-1185">Reference proteome</keyword>
<evidence type="ECO:0000256" key="1">
    <source>
        <dbReference type="SAM" id="MobiDB-lite"/>
    </source>
</evidence>
<dbReference type="EMBL" id="CP096973">
    <property type="protein sequence ID" value="UYO75040.1"/>
    <property type="molecule type" value="Genomic_DNA"/>
</dbReference>
<reference evidence="2" key="1">
    <citation type="submission" date="2022-05" db="EMBL/GenBank/DDBJ databases">
        <title>Complete sequence of a novel PHA-producing Halomonas strain.</title>
        <authorList>
            <person name="Zheng Z."/>
        </authorList>
    </citation>
    <scope>NUCLEOTIDE SEQUENCE</scope>
    <source>
        <strain evidence="2">ZZQ-149</strain>
    </source>
</reference>
<dbReference type="InterPro" id="IPR036249">
    <property type="entry name" value="Thioredoxin-like_sf"/>
</dbReference>
<dbReference type="Proteomes" id="UP001164935">
    <property type="component" value="Chromosome"/>
</dbReference>
<proteinExistence type="predicted"/>
<sequence length="111" mass="12318">MIQLSIYTTLGCHLCVQLESLLVTMANQEVSLHRIEISDDDALVKRYGVRIPVLMDGNGEELDRGFDIERLSAWLQARGWLDEASLAALTTPPESAPPIGAHQRSGRRYLG</sequence>
<dbReference type="Gene3D" id="3.40.30.10">
    <property type="entry name" value="Glutaredoxin"/>
    <property type="match status" value="1"/>
</dbReference>
<dbReference type="RefSeq" id="WP_264018584.1">
    <property type="nucleotide sequence ID" value="NZ_CP096973.1"/>
</dbReference>
<evidence type="ECO:0000313" key="3">
    <source>
        <dbReference type="Proteomes" id="UP001164935"/>
    </source>
</evidence>
<dbReference type="Pfam" id="PF05768">
    <property type="entry name" value="Glrx-like"/>
    <property type="match status" value="1"/>
</dbReference>
<protein>
    <submittedName>
        <fullName evidence="2">Glutaredoxin family protein</fullName>
    </submittedName>
</protein>
<gene>
    <name evidence="2" type="ORF">M0220_02480</name>
</gene>
<accession>A0AA46TR71</accession>
<dbReference type="SUPFAM" id="SSF52833">
    <property type="entry name" value="Thioredoxin-like"/>
    <property type="match status" value="1"/>
</dbReference>
<evidence type="ECO:0000313" key="2">
    <source>
        <dbReference type="EMBL" id="UYO75040.1"/>
    </source>
</evidence>